<dbReference type="EMBL" id="JASCIQ010000044">
    <property type="protein sequence ID" value="MDI3408329.1"/>
    <property type="molecule type" value="Genomic_DNA"/>
</dbReference>
<protein>
    <submittedName>
        <fullName evidence="1">Uncharacterized protein</fullName>
    </submittedName>
</protein>
<organism evidence="1 2">
    <name type="scientific">Streptomyces cavernicola</name>
    <dbReference type="NCBI Taxonomy" id="3043613"/>
    <lineage>
        <taxon>Bacteria</taxon>
        <taxon>Bacillati</taxon>
        <taxon>Actinomycetota</taxon>
        <taxon>Actinomycetes</taxon>
        <taxon>Kitasatosporales</taxon>
        <taxon>Streptomycetaceae</taxon>
        <taxon>Streptomyces</taxon>
    </lineage>
</organism>
<evidence type="ECO:0000313" key="2">
    <source>
        <dbReference type="Proteomes" id="UP001223978"/>
    </source>
</evidence>
<dbReference type="Proteomes" id="UP001223978">
    <property type="component" value="Unassembled WGS sequence"/>
</dbReference>
<accession>A0ABT6SJV6</accession>
<proteinExistence type="predicted"/>
<reference evidence="1 2" key="1">
    <citation type="submission" date="2023-05" db="EMBL/GenBank/DDBJ databases">
        <title>Draft genome sequence of Streptomyces sp. B-S-A6 isolated from a cave soil in Thailand.</title>
        <authorList>
            <person name="Chamroensaksri N."/>
            <person name="Muangham S."/>
        </authorList>
    </citation>
    <scope>NUCLEOTIDE SEQUENCE [LARGE SCALE GENOMIC DNA]</scope>
    <source>
        <strain evidence="1 2">B-S-A6</strain>
    </source>
</reference>
<keyword evidence="2" id="KW-1185">Reference proteome</keyword>
<sequence length="72" mass="7642">MTTPLHTKRRPAVEMLSVEADAVLICRFPGTLSPAAAGPLNWTDLPAIEGPYGPIRASAVAYLGSADRVHGW</sequence>
<name>A0ABT6SJV6_9ACTN</name>
<dbReference type="RefSeq" id="WP_282546239.1">
    <property type="nucleotide sequence ID" value="NZ_JASCIQ010000044.1"/>
</dbReference>
<evidence type="ECO:0000313" key="1">
    <source>
        <dbReference type="EMBL" id="MDI3408329.1"/>
    </source>
</evidence>
<comment type="caution">
    <text evidence="1">The sequence shown here is derived from an EMBL/GenBank/DDBJ whole genome shotgun (WGS) entry which is preliminary data.</text>
</comment>
<gene>
    <name evidence="1" type="ORF">QIS96_31485</name>
</gene>